<dbReference type="Gene3D" id="2.60.40.1930">
    <property type="match status" value="2"/>
</dbReference>
<comment type="caution">
    <text evidence="12">Lacks conserved residue(s) required for the propagation of feature annotation.</text>
</comment>
<feature type="signal peptide" evidence="14">
    <location>
        <begin position="1"/>
        <end position="24"/>
    </location>
</feature>
<dbReference type="SMART" id="SM01360">
    <property type="entry name" value="A2M"/>
    <property type="match status" value="1"/>
</dbReference>
<dbReference type="SMART" id="SM01361">
    <property type="entry name" value="A2M_recep"/>
    <property type="match status" value="1"/>
</dbReference>
<evidence type="ECO:0000313" key="18">
    <source>
        <dbReference type="EMBL" id="CAD5111927.1"/>
    </source>
</evidence>
<feature type="chain" id="PRO_5029450733" description="Small ribosomal subunit protein uS2m" evidence="14">
    <location>
        <begin position="25"/>
        <end position="2178"/>
    </location>
</feature>
<keyword evidence="4" id="KW-0689">Ribosomal protein</keyword>
<dbReference type="Pfam" id="PF00207">
    <property type="entry name" value="A2M"/>
    <property type="match status" value="1"/>
</dbReference>
<evidence type="ECO:0000256" key="11">
    <source>
        <dbReference type="ARBA" id="ARBA00083109"/>
    </source>
</evidence>
<dbReference type="InterPro" id="IPR011625">
    <property type="entry name" value="A2M_N_BRD"/>
</dbReference>
<dbReference type="InterPro" id="IPR002172">
    <property type="entry name" value="LDrepeatLR_classA_rpt"/>
</dbReference>
<dbReference type="GO" id="GO:0006412">
    <property type="term" value="P:translation"/>
    <property type="evidence" value="ECO:0007669"/>
    <property type="project" value="InterPro"/>
</dbReference>
<dbReference type="Gene3D" id="2.60.40.2950">
    <property type="match status" value="1"/>
</dbReference>
<evidence type="ECO:0000259" key="17">
    <source>
        <dbReference type="SMART" id="SM01361"/>
    </source>
</evidence>
<dbReference type="GO" id="GO:0004866">
    <property type="term" value="F:endopeptidase inhibitor activity"/>
    <property type="evidence" value="ECO:0007669"/>
    <property type="project" value="InterPro"/>
</dbReference>
<dbReference type="EMBL" id="CAJFCJ010000002">
    <property type="protein sequence ID" value="CAD5111927.1"/>
    <property type="molecule type" value="Genomic_DNA"/>
</dbReference>
<dbReference type="Gene3D" id="2.60.120.1540">
    <property type="match status" value="1"/>
</dbReference>
<dbReference type="InterPro" id="IPR001599">
    <property type="entry name" value="Macroglobln_a2"/>
</dbReference>
<dbReference type="InterPro" id="IPR008930">
    <property type="entry name" value="Terpenoid_cyclase/PrenylTrfase"/>
</dbReference>
<dbReference type="InterPro" id="IPR002890">
    <property type="entry name" value="MG2"/>
</dbReference>
<evidence type="ECO:0000256" key="12">
    <source>
        <dbReference type="PROSITE-ProRule" id="PRU00124"/>
    </source>
</evidence>
<evidence type="ECO:0000256" key="1">
    <source>
        <dbReference type="ARBA" id="ARBA00004173"/>
    </source>
</evidence>
<dbReference type="CDD" id="cd01425">
    <property type="entry name" value="RPS2"/>
    <property type="match status" value="1"/>
</dbReference>
<keyword evidence="8" id="KW-0687">Ribonucleoprotein</keyword>
<evidence type="ECO:0000256" key="2">
    <source>
        <dbReference type="ARBA" id="ARBA00006242"/>
    </source>
</evidence>
<feature type="region of interest" description="Disordered" evidence="13">
    <location>
        <begin position="1632"/>
        <end position="1667"/>
    </location>
</feature>
<dbReference type="InterPro" id="IPR050473">
    <property type="entry name" value="A2M/Complement_sys"/>
</dbReference>
<evidence type="ECO:0000313" key="19">
    <source>
        <dbReference type="Proteomes" id="UP000549394"/>
    </source>
</evidence>
<dbReference type="GO" id="GO:0005615">
    <property type="term" value="C:extracellular space"/>
    <property type="evidence" value="ECO:0007669"/>
    <property type="project" value="InterPro"/>
</dbReference>
<keyword evidence="19" id="KW-1185">Reference proteome</keyword>
<feature type="disulfide bond" evidence="12">
    <location>
        <begin position="693"/>
        <end position="708"/>
    </location>
</feature>
<dbReference type="FunFam" id="2.60.40.1930:FF:000001">
    <property type="entry name" value="CD109 isoform 3"/>
    <property type="match status" value="1"/>
</dbReference>
<dbReference type="PRINTS" id="PR00395">
    <property type="entry name" value="RIBOSOMALS2"/>
</dbReference>
<evidence type="ECO:0000256" key="7">
    <source>
        <dbReference type="ARBA" id="ARBA00023180"/>
    </source>
</evidence>
<dbReference type="Gene3D" id="2.20.130.20">
    <property type="match status" value="1"/>
</dbReference>
<evidence type="ECO:0000256" key="9">
    <source>
        <dbReference type="ARBA" id="ARBA00059792"/>
    </source>
</evidence>
<dbReference type="Pfam" id="PF00318">
    <property type="entry name" value="Ribosomal_S2"/>
    <property type="match status" value="2"/>
</dbReference>
<evidence type="ECO:0000256" key="4">
    <source>
        <dbReference type="ARBA" id="ARBA00022980"/>
    </source>
</evidence>
<dbReference type="Gene3D" id="2.60.40.10">
    <property type="entry name" value="Immunoglobulins"/>
    <property type="match status" value="2"/>
</dbReference>
<dbReference type="SMART" id="SM01359">
    <property type="entry name" value="A2M_N_2"/>
    <property type="match status" value="1"/>
</dbReference>
<dbReference type="InterPro" id="IPR009048">
    <property type="entry name" value="A-macroglobulin_rcpt-bd"/>
</dbReference>
<dbReference type="InterPro" id="IPR013783">
    <property type="entry name" value="Ig-like_fold"/>
</dbReference>
<dbReference type="OrthoDB" id="6359008at2759"/>
<feature type="domain" description="Alpha-2-macroglobulin" evidence="16">
    <location>
        <begin position="736"/>
        <end position="827"/>
    </location>
</feature>
<dbReference type="Gene3D" id="3.40.50.10490">
    <property type="entry name" value="Glucose-6-phosphate isomerase like protein, domain 1"/>
    <property type="match status" value="1"/>
</dbReference>
<feature type="domain" description="Alpha-macroglobulin receptor-binding" evidence="17">
    <location>
        <begin position="1405"/>
        <end position="1497"/>
    </location>
</feature>
<keyword evidence="7" id="KW-0325">Glycoprotein</keyword>
<feature type="compositionally biased region" description="Polar residues" evidence="13">
    <location>
        <begin position="1837"/>
        <end position="1847"/>
    </location>
</feature>
<evidence type="ECO:0000259" key="16">
    <source>
        <dbReference type="SMART" id="SM01360"/>
    </source>
</evidence>
<dbReference type="Pfam" id="PF07677">
    <property type="entry name" value="A2M_recep"/>
    <property type="match status" value="1"/>
</dbReference>
<feature type="domain" description="Alpha-2-macroglobulin bait region" evidence="15">
    <location>
        <begin position="464"/>
        <end position="594"/>
    </location>
</feature>
<dbReference type="Gene3D" id="1.50.10.20">
    <property type="match status" value="1"/>
</dbReference>
<dbReference type="GO" id="GO:0003735">
    <property type="term" value="F:structural constituent of ribosome"/>
    <property type="evidence" value="ECO:0007669"/>
    <property type="project" value="InterPro"/>
</dbReference>
<accession>A0A7I8V6U1</accession>
<dbReference type="SUPFAM" id="SSF49410">
    <property type="entry name" value="Alpha-macroglobulin receptor domain"/>
    <property type="match status" value="1"/>
</dbReference>
<dbReference type="PANTHER" id="PTHR11412">
    <property type="entry name" value="MACROGLOBULIN / COMPLEMENT"/>
    <property type="match status" value="1"/>
</dbReference>
<dbReference type="InterPro" id="IPR005706">
    <property type="entry name" value="Ribosomal_uS2_bac/mit/plastid"/>
</dbReference>
<comment type="caution">
    <text evidence="18">The sequence shown here is derived from an EMBL/GenBank/DDBJ whole genome shotgun (WGS) entry which is preliminary data.</text>
</comment>
<dbReference type="InterPro" id="IPR001865">
    <property type="entry name" value="Ribosomal_uS2"/>
</dbReference>
<evidence type="ECO:0000256" key="5">
    <source>
        <dbReference type="ARBA" id="ARBA00023128"/>
    </source>
</evidence>
<evidence type="ECO:0000256" key="14">
    <source>
        <dbReference type="SAM" id="SignalP"/>
    </source>
</evidence>
<dbReference type="Pfam" id="PF07678">
    <property type="entry name" value="TED_complement"/>
    <property type="match status" value="1"/>
</dbReference>
<dbReference type="Proteomes" id="UP000549394">
    <property type="component" value="Unassembled WGS sequence"/>
</dbReference>
<reference evidence="18 19" key="1">
    <citation type="submission" date="2020-08" db="EMBL/GenBank/DDBJ databases">
        <authorList>
            <person name="Hejnol A."/>
        </authorList>
    </citation>
    <scope>NUCLEOTIDE SEQUENCE [LARGE SCALE GENOMIC DNA]</scope>
</reference>
<comment type="subcellular location">
    <subcellularLocation>
        <location evidence="1">Mitochondrion</location>
    </subcellularLocation>
</comment>
<evidence type="ECO:0000259" key="15">
    <source>
        <dbReference type="SMART" id="SM01359"/>
    </source>
</evidence>
<dbReference type="Pfam" id="PF01835">
    <property type="entry name" value="MG2"/>
    <property type="match status" value="1"/>
</dbReference>
<dbReference type="InterPro" id="IPR011626">
    <property type="entry name" value="Alpha-macroglobulin_TED"/>
</dbReference>
<evidence type="ECO:0000256" key="8">
    <source>
        <dbReference type="ARBA" id="ARBA00023274"/>
    </source>
</evidence>
<evidence type="ECO:0000256" key="13">
    <source>
        <dbReference type="SAM" id="MobiDB-lite"/>
    </source>
</evidence>
<comment type="similarity">
    <text evidence="2">Belongs to the universal ribosomal protein uS2 family.</text>
</comment>
<gene>
    <name evidence="18" type="ORF">DGYR_LOCUS1151</name>
</gene>
<proteinExistence type="inferred from homology"/>
<dbReference type="HAMAP" id="MF_00291_B">
    <property type="entry name" value="Ribosomal_uS2_B"/>
    <property type="match status" value="1"/>
</dbReference>
<dbReference type="FunFam" id="3.40.50.10490:FF:000026">
    <property type="entry name" value="28S ribosomal protein S2, mitochondrial"/>
    <property type="match status" value="1"/>
</dbReference>
<dbReference type="SUPFAM" id="SSF52313">
    <property type="entry name" value="Ribosomal protein S2"/>
    <property type="match status" value="1"/>
</dbReference>
<dbReference type="SUPFAM" id="SSF48239">
    <property type="entry name" value="Terpenoid cyclases/Protein prenyltransferases"/>
    <property type="match status" value="1"/>
</dbReference>
<protein>
    <recommendedName>
        <fullName evidence="10">Small ribosomal subunit protein uS2m</fullName>
    </recommendedName>
    <alternativeName>
        <fullName evidence="11">28S ribosomal protein S2, mitochondrial</fullName>
    </alternativeName>
</protein>
<dbReference type="InterPro" id="IPR036595">
    <property type="entry name" value="A-macroglobulin_rcpt-bd_sf"/>
</dbReference>
<keyword evidence="5" id="KW-0496">Mitochondrion</keyword>
<dbReference type="InterPro" id="IPR023591">
    <property type="entry name" value="Ribosomal_uS2_flav_dom_sf"/>
</dbReference>
<feature type="region of interest" description="Disordered" evidence="13">
    <location>
        <begin position="1826"/>
        <end position="1847"/>
    </location>
</feature>
<evidence type="ECO:0000256" key="10">
    <source>
        <dbReference type="ARBA" id="ARBA00071390"/>
    </source>
</evidence>
<sequence>MNISGMLSMLLLSILYYLMFGANAQEQLQPDATYMILAPRKVYPNEVVQVQVSIFKMYGKSITVRGNIRKNGAQEFARFKEVFEEEGTRLVQMKMPTNADMGNYTMRIEAFNEAYYGAGYVFENETDLIFDVKQVSVFIQTNKPIYRQGQTVHFRIIPVKPNLLPVHGSMDIYMLDNTGMPIRRWLDQQTNAGILDMKMQLSAQPRYGVWKIKTVFEGATYEKEFQVEEYYPPRFFVNVSMPLYLMDDSFALAGLITVNHTSGRPAKGQGKVRLEIRDPKTKLVDGKEYKWDYIEKPIFYFNGRSDFIFFMDEIRAKVGNIANKELHVIATIYDWHLTLTSIGYGVCVIYENKVKLKLLGDKSRTFKPGFPVNVYYAVIDADGRPLYGNRRQVTVQRSVNNGIKTTALEEEKLVVRDDGIVSYTFIAESDARFITLQAYYDLQGFSNQVECIFSKYYTYNNHYIKISTTTERPFVDHYMVFTVRLSTYVNRVYYQIVSGGNIQTANSLEMSSQQKTFSVAISRDMVPSSRIIAYYLYKGEVIVDSLNFFVNGTGMNPVEVRINQGKDFSRDTIEVTGITDPGSFIAFSGIDYDMWSKGGNIFLTESEILRELETYDSHANLSDSHTWYYGEAIYKKMYFPAATYGVDANTTFEYAGIIIFTDAKVSRIQNNCNRTQGFLPCNDGSCFKISERCDNTSQCIDEVDELGCYPNDEPSIFTKELNRFKHLNRHYEEEGSWLWMSHFVKPDGRIDLKTNVPKEPMSWTVGAVSMSREKGLGILEMPARHQSTRPFYIQVEGPVNIIRGEQIGLRVALFNYWSEDLECLVTVHDSDDYRIVLVEDYGYVNSYNPRTTRGDIQTMIYLRASDMYTIHFPISPIKGGNVTVYVTATSFMGKDTVSHTFNIKYDGTTNYYHTPLLIDLINTGSDIIPDLWIIVPDRFFTPEQQYHNFVPGSAKAFVSVSGDIIGTGFFKPFLNAMNMMRKPFGAAEQNAFNIAVNIYYLRYLKETNQLRKEVLKDALTGVNIALQRQFSYYMRDIGAFTMFRDYENRTPSLWLTAFVLQTLNFADLADWRLHIYIPPELINKLGNWAAKQQQTDGSFVDPSPPYDKRMSNHTDNISLTAYVLIALNDAEGISGSERNNVEQAKRKARSYLERNYDTVKHGNDSFKLCIVCYALAQSESSMRFECLSQLEATKKTSIGIYWSDHIIPSNPFKIVATIIYQNPRNIYPTESTAVAATSYALKTFLKLNQKIRPQEIMKWMQTMRNTIGGFIGTQDTAIALQALTDLSKKDTNRHLYKMLVTLQSTSSEYWTKEVYLNNSNYVDTHTLEIPKVWGSVRARAQGTGVALIQLETQMNVEFGFQQFPRPNQSFFQIELENLRLYGKNFSIFEADVCGTWTRPDISKKTGLVLMEVDLPTGYIIMNDLLRSYVQSHTVKNLARAEYLDKKVVFYIDSLEANVPTCVRFTANRWFPVANVTIQHSLHIYDYYEPGMFNLSMYKTNSLFGLHICQVCGSFQCPYCPDYNTATDTASNINVIETYIIGQKVLSDREAFDLHLRKTITACLHHIIPYHYKTKFHVQFVTSIEFPREDIDPFIIKEDFRGGSKTKKLDAIVIPEILASHLEACNKLQEKVNHQSEDKKVNTVEKESIESDKEKKSNKPDGDSLCYNCSNSNKNRTDELQKVNKHDRENKMDNYYSLQDHVVSEIEQELKDTYKHTRICGTFYSKAINRISDHFEEDHYMYSIESKLKCLLNIVEIFDRQNLIVNTRKLNNIKSTVGQIRRESKYCSAWKNLSQIIKETNIKLKSKVSVETQTVTFESRYEKNSFHTETNNRREMFRQQSTSKDGSSEICQNYNSNNKNMFNSHGRYNHRKRYHNSYDSGYKKPTSNFQYHRDHPYTTEQTGRNYKYWNSSKNPHDFSNEASEFIPNRNKSAIDSREIRQSSHSPIYPPMYRTQFNVYRTNSSLATDTNVKKSINPLEEEDFFKVRDMVTLNDLFENRIHLGHKKGVRNQYMTPYIYGNRLQCDIIDLDQTLPLLHSALNFTAHIASRGGVILFVSRHRETTPLVQKTAQECGEYAHCHYWSGGLFTNSTVLFGTTIRLPDLLIFPYTHNSIMERHVAIKEAAKLNIPTVGIVDTNSDPRLITYPVPGNDDSKDSIQLYLRLFKEAIMKGKEHFNMQQ</sequence>
<organism evidence="18 19">
    <name type="scientific">Dimorphilus gyrociliatus</name>
    <dbReference type="NCBI Taxonomy" id="2664684"/>
    <lineage>
        <taxon>Eukaryota</taxon>
        <taxon>Metazoa</taxon>
        <taxon>Spiralia</taxon>
        <taxon>Lophotrochozoa</taxon>
        <taxon>Annelida</taxon>
        <taxon>Polychaeta</taxon>
        <taxon>Polychaeta incertae sedis</taxon>
        <taxon>Dinophilidae</taxon>
        <taxon>Dimorphilus</taxon>
    </lineage>
</organism>
<comment type="function">
    <text evidence="9">Required for mitoribosome formation and stability, and mitochondrial translation.</text>
</comment>
<dbReference type="Gene3D" id="2.60.40.690">
    <property type="entry name" value="Alpha-macroglobulin, receptor-binding domain"/>
    <property type="match status" value="1"/>
</dbReference>
<feature type="disulfide bond" evidence="12">
    <location>
        <begin position="681"/>
        <end position="699"/>
    </location>
</feature>
<keyword evidence="6 12" id="KW-1015">Disulfide bond</keyword>
<dbReference type="PROSITE" id="PS50068">
    <property type="entry name" value="LDLRA_2"/>
    <property type="match status" value="1"/>
</dbReference>
<feature type="compositionally biased region" description="Basic and acidic residues" evidence="13">
    <location>
        <begin position="1632"/>
        <end position="1661"/>
    </location>
</feature>
<feature type="compositionally biased region" description="Basic and acidic residues" evidence="13">
    <location>
        <begin position="1826"/>
        <end position="1836"/>
    </location>
</feature>
<evidence type="ECO:0000256" key="3">
    <source>
        <dbReference type="ARBA" id="ARBA00022729"/>
    </source>
</evidence>
<dbReference type="PANTHER" id="PTHR11412:SF146">
    <property type="entry name" value="CD109 ANTIGEN"/>
    <property type="match status" value="1"/>
</dbReference>
<dbReference type="GO" id="GO:0005743">
    <property type="term" value="C:mitochondrial inner membrane"/>
    <property type="evidence" value="ECO:0007669"/>
    <property type="project" value="UniProtKB-ARBA"/>
</dbReference>
<evidence type="ECO:0000256" key="6">
    <source>
        <dbReference type="ARBA" id="ARBA00023157"/>
    </source>
</evidence>
<keyword evidence="3 14" id="KW-0732">Signal</keyword>
<dbReference type="GO" id="GO:0005763">
    <property type="term" value="C:mitochondrial small ribosomal subunit"/>
    <property type="evidence" value="ECO:0007669"/>
    <property type="project" value="UniProtKB-ARBA"/>
</dbReference>
<dbReference type="Pfam" id="PF07703">
    <property type="entry name" value="A2M_BRD"/>
    <property type="match status" value="1"/>
</dbReference>
<name>A0A7I8V6U1_9ANNE</name>